<proteinExistence type="predicted"/>
<reference evidence="3" key="1">
    <citation type="journal article" date="2017" name="bioRxiv">
        <title>Comparative analysis of the genomes of Stylophora pistillata and Acropora digitifera provides evidence for extensive differences between species of corals.</title>
        <authorList>
            <person name="Voolstra C.R."/>
            <person name="Li Y."/>
            <person name="Liew Y.J."/>
            <person name="Baumgarten S."/>
            <person name="Zoccola D."/>
            <person name="Flot J.-F."/>
            <person name="Tambutte S."/>
            <person name="Allemand D."/>
            <person name="Aranda M."/>
        </authorList>
    </citation>
    <scope>NUCLEOTIDE SEQUENCE [LARGE SCALE GENOMIC DNA]</scope>
</reference>
<dbReference type="AlphaFoldDB" id="A0A2B4S988"/>
<organism evidence="2 3">
    <name type="scientific">Stylophora pistillata</name>
    <name type="common">Smooth cauliflower coral</name>
    <dbReference type="NCBI Taxonomy" id="50429"/>
    <lineage>
        <taxon>Eukaryota</taxon>
        <taxon>Metazoa</taxon>
        <taxon>Cnidaria</taxon>
        <taxon>Anthozoa</taxon>
        <taxon>Hexacorallia</taxon>
        <taxon>Scleractinia</taxon>
        <taxon>Astrocoeniina</taxon>
        <taxon>Pocilloporidae</taxon>
        <taxon>Stylophora</taxon>
    </lineage>
</organism>
<dbReference type="Proteomes" id="UP000225706">
    <property type="component" value="Unassembled WGS sequence"/>
</dbReference>
<dbReference type="EMBL" id="LSMT01000126">
    <property type="protein sequence ID" value="PFX26441.1"/>
    <property type="molecule type" value="Genomic_DNA"/>
</dbReference>
<evidence type="ECO:0000313" key="3">
    <source>
        <dbReference type="Proteomes" id="UP000225706"/>
    </source>
</evidence>
<comment type="caution">
    <text evidence="2">The sequence shown here is derived from an EMBL/GenBank/DDBJ whole genome shotgun (WGS) entry which is preliminary data.</text>
</comment>
<protein>
    <submittedName>
        <fullName evidence="2">Uncharacterized protein</fullName>
    </submittedName>
</protein>
<feature type="compositionally biased region" description="Acidic residues" evidence="1">
    <location>
        <begin position="117"/>
        <end position="126"/>
    </location>
</feature>
<accession>A0A2B4S988</accession>
<evidence type="ECO:0000256" key="1">
    <source>
        <dbReference type="SAM" id="MobiDB-lite"/>
    </source>
</evidence>
<feature type="region of interest" description="Disordered" evidence="1">
    <location>
        <begin position="102"/>
        <end position="167"/>
    </location>
</feature>
<keyword evidence="3" id="KW-1185">Reference proteome</keyword>
<evidence type="ECO:0000313" key="2">
    <source>
        <dbReference type="EMBL" id="PFX26441.1"/>
    </source>
</evidence>
<sequence>MLPVRSLKIQKRLATLRNMPWSEETKAMMELFVGSLTYTRSEESDFSEDEDEEGERYFSGYPVKKLPWERSKLTEAKKALDDAYMRSLNPSARVNVVMRRAHVRPSTRPRPIGGLEWADESEDEVEVVTGEHAPCRDEPLASDGEQDEESEDTDLDGVTPSVLEAIF</sequence>
<name>A0A2B4S988_STYPI</name>
<feature type="compositionally biased region" description="Acidic residues" evidence="1">
    <location>
        <begin position="144"/>
        <end position="155"/>
    </location>
</feature>
<gene>
    <name evidence="2" type="ORF">AWC38_SpisGene8877</name>
</gene>